<dbReference type="EMBL" id="CP000086">
    <property type="protein sequence ID" value="ABC37055.1"/>
    <property type="molecule type" value="Genomic_DNA"/>
</dbReference>
<dbReference type="NCBIfam" id="TIGR01549">
    <property type="entry name" value="HAD-SF-IA-v1"/>
    <property type="match status" value="1"/>
</dbReference>
<name>Q2SYK9_BURTA</name>
<dbReference type="HOGENOM" id="CLU_088929_0_0_4"/>
<proteinExistence type="predicted"/>
<dbReference type="Gene3D" id="3.40.50.1000">
    <property type="entry name" value="HAD superfamily/HAD-like"/>
    <property type="match status" value="1"/>
</dbReference>
<dbReference type="PANTHER" id="PTHR46191:SF2">
    <property type="entry name" value="HALOACID DEHALOGENASE-LIKE HYDROLASE DOMAIN-CONTAINING PROTEIN 3"/>
    <property type="match status" value="1"/>
</dbReference>
<evidence type="ECO:0000313" key="2">
    <source>
        <dbReference type="Proteomes" id="UP000001930"/>
    </source>
</evidence>
<dbReference type="InterPro" id="IPR006439">
    <property type="entry name" value="HAD-SF_hydro_IA"/>
</dbReference>
<dbReference type="GO" id="GO:0016787">
    <property type="term" value="F:hydrolase activity"/>
    <property type="evidence" value="ECO:0007669"/>
    <property type="project" value="UniProtKB-KW"/>
</dbReference>
<protein>
    <submittedName>
        <fullName evidence="1">Hydrolase of HAD-superfamily</fullName>
    </submittedName>
</protein>
<dbReference type="Pfam" id="PF00702">
    <property type="entry name" value="Hydrolase"/>
    <property type="match status" value="1"/>
</dbReference>
<evidence type="ECO:0000313" key="1">
    <source>
        <dbReference type="EMBL" id="ABC37055.1"/>
    </source>
</evidence>
<organism evidence="1 2">
    <name type="scientific">Burkholderia thailandensis (strain ATCC 700388 / DSM 13276 / CCUG 48851 / CIP 106301 / E264)</name>
    <dbReference type="NCBI Taxonomy" id="271848"/>
    <lineage>
        <taxon>Bacteria</taxon>
        <taxon>Pseudomonadati</taxon>
        <taxon>Pseudomonadota</taxon>
        <taxon>Betaproteobacteria</taxon>
        <taxon>Burkholderiales</taxon>
        <taxon>Burkholderiaceae</taxon>
        <taxon>Burkholderia</taxon>
        <taxon>pseudomallei group</taxon>
    </lineage>
</organism>
<dbReference type="InterPro" id="IPR051828">
    <property type="entry name" value="HAD-like_hydrolase_domain"/>
</dbReference>
<dbReference type="AlphaFoldDB" id="Q2SYK9"/>
<sequence length="199" mass="21733">MSVDAILFDAFGTLCELKAKTQPFVKLARACRRPRDVLHTVMTRPLGLRAAAAEFASGSVDLESLEAELALELDGIRLFSDAEECLMKLNAAGIKIGIVSNLAQPYAEALLCTLPFRVHCAWSFELGYLKPDPHTFAWICDKTGVSPADAMMVGDTFSTDYVGATNFGMRAIHLDRAGVSRRPVPTIRTLRQLTSMLAI</sequence>
<dbReference type="InterPro" id="IPR036412">
    <property type="entry name" value="HAD-like_sf"/>
</dbReference>
<dbReference type="RefSeq" id="WP_009889514.1">
    <property type="nucleotide sequence ID" value="NC_007651.1"/>
</dbReference>
<accession>Q2SYK9</accession>
<gene>
    <name evidence="1" type="ordered locus">BTH_I1444</name>
</gene>
<dbReference type="Proteomes" id="UP000001930">
    <property type="component" value="Chromosome I"/>
</dbReference>
<dbReference type="SFLD" id="SFLDS00003">
    <property type="entry name" value="Haloacid_Dehalogenase"/>
    <property type="match status" value="1"/>
</dbReference>
<dbReference type="KEGG" id="bte:BTH_I1444"/>
<dbReference type="PANTHER" id="PTHR46191">
    <property type="match status" value="1"/>
</dbReference>
<dbReference type="InterPro" id="IPR023214">
    <property type="entry name" value="HAD_sf"/>
</dbReference>
<keyword evidence="2" id="KW-1185">Reference proteome</keyword>
<dbReference type="GeneID" id="92981768"/>
<dbReference type="SFLD" id="SFLDG01129">
    <property type="entry name" value="C1.5:_HAD__Beta-PGM__Phosphata"/>
    <property type="match status" value="1"/>
</dbReference>
<reference evidence="1 2" key="1">
    <citation type="journal article" date="2005" name="BMC Genomics">
        <title>Bacterial genome adaptation to niches: divergence of the potential virulence genes in three Burkholderia species of different survival strategies.</title>
        <authorList>
            <person name="Kim H.S."/>
            <person name="Schell M.A."/>
            <person name="Yu Y."/>
            <person name="Ulrich R.L."/>
            <person name="Sarria S.H."/>
            <person name="Nierman W.C."/>
            <person name="DeShazer D."/>
        </authorList>
    </citation>
    <scope>NUCLEOTIDE SEQUENCE [LARGE SCALE GENOMIC DNA]</scope>
    <source>
        <strain evidence="2">ATCC 700388 / DSM 13276 / CCUG 48851 / CIP 106301 / E264</strain>
    </source>
</reference>
<dbReference type="SUPFAM" id="SSF56784">
    <property type="entry name" value="HAD-like"/>
    <property type="match status" value="1"/>
</dbReference>
<keyword evidence="1" id="KW-0378">Hydrolase</keyword>